<keyword evidence="1" id="KW-0934">Plastid</keyword>
<geneLocation type="chloroplast" evidence="1"/>
<keyword evidence="1" id="KW-0150">Chloroplast</keyword>
<name>A0A1Z1MF25_9FLOR</name>
<organism evidence="1">
    <name type="scientific">Polysiphonia infestans</name>
    <dbReference type="NCBI Taxonomy" id="2006978"/>
    <lineage>
        <taxon>Eukaryota</taxon>
        <taxon>Rhodophyta</taxon>
        <taxon>Florideophyceae</taxon>
        <taxon>Rhodymeniophycidae</taxon>
        <taxon>Ceramiales</taxon>
        <taxon>Rhodomelaceae</taxon>
        <taxon>Polysiphonioideae</taxon>
        <taxon>Polysiphonia</taxon>
    </lineage>
</organism>
<dbReference type="RefSeq" id="YP_009395364.1">
    <property type="nucleotide sequence ID" value="NC_035277.1"/>
</dbReference>
<sequence length="154" mass="18804">MSNNNFFLRYIQGEWFLQENLFLVKNSKQMKKENFFYFNKIEDYLFYNKKNISVSKINNYTIRLSEPQNNNKKGMNYLFLMNFNKNKAIQYFFHLNFIRKGLFKSKKFHIYEKFTQNEYIYLVNQNIIIIVTLAKNLKGKYLGMKISSCIKKRT</sequence>
<accession>A0A1Z1MF25</accession>
<dbReference type="EMBL" id="MF101432">
    <property type="protein sequence ID" value="ARW64344.1"/>
    <property type="molecule type" value="Genomic_DNA"/>
</dbReference>
<reference evidence="1" key="1">
    <citation type="journal article" date="2017" name="J. Phycol.">
        <title>Analysis of chloroplast genomes and a supermatrix inform reclassification of the Rhodomelaceae (Rhodophyta).</title>
        <authorList>
            <person name="Diaz-Tapia P."/>
            <person name="Maggs C.A."/>
            <person name="West J.A."/>
            <person name="Verbruggen H."/>
        </authorList>
    </citation>
    <scope>NUCLEOTIDE SEQUENCE</scope>
    <source>
        <strain evidence="1">PD763</strain>
    </source>
</reference>
<dbReference type="GeneID" id="33357382"/>
<protein>
    <submittedName>
        <fullName evidence="1">Uncharacterized protein</fullName>
    </submittedName>
</protein>
<gene>
    <name evidence="1" type="primary">ycf58</name>
</gene>
<proteinExistence type="predicted"/>
<evidence type="ECO:0000313" key="1">
    <source>
        <dbReference type="EMBL" id="ARW64344.1"/>
    </source>
</evidence>
<dbReference type="AlphaFoldDB" id="A0A1Z1MF25"/>